<gene>
    <name evidence="15" type="ORF">TOL_2233</name>
</gene>
<comment type="function">
    <text evidence="13">CRISPR (clustered regularly interspaced short palindromic repeat) is an adaptive immune system that provides protection against mobile genetic elements (viruses, transposable elements and conjugative plasmids). CRISPR clusters contain sequences complementary to antecedent mobile elements and target invading nucleic acids. CRISPR clusters are transcribed and processed into CRISPR RNA (crRNA).</text>
</comment>
<evidence type="ECO:0000256" key="5">
    <source>
        <dbReference type="ARBA" id="ARBA00022722"/>
    </source>
</evidence>
<keyword evidence="7 13" id="KW-0378">Hydrolase</keyword>
<evidence type="ECO:0000256" key="3">
    <source>
        <dbReference type="ARBA" id="ARBA00012768"/>
    </source>
</evidence>
<keyword evidence="9 13" id="KW-0408">Iron</keyword>
<evidence type="ECO:0000256" key="6">
    <source>
        <dbReference type="ARBA" id="ARBA00022723"/>
    </source>
</evidence>
<dbReference type="Gene3D" id="3.90.320.10">
    <property type="match status" value="1"/>
</dbReference>
<dbReference type="InterPro" id="IPR011604">
    <property type="entry name" value="PDDEXK-like_dom_sf"/>
</dbReference>
<dbReference type="InterPro" id="IPR051827">
    <property type="entry name" value="Cas4_exonuclease"/>
</dbReference>
<dbReference type="HOGENOM" id="CLU_102055_1_1_6"/>
<dbReference type="Pfam" id="PF01930">
    <property type="entry name" value="Cas_Cas4"/>
    <property type="match status" value="1"/>
</dbReference>
<keyword evidence="6 13" id="KW-0479">Metal-binding</keyword>
<protein>
    <recommendedName>
        <fullName evidence="4 13">CRISPR-associated exonuclease Cas4</fullName>
        <ecNumber evidence="3 13">3.1.12.1</ecNumber>
    </recommendedName>
</protein>
<dbReference type="GO" id="GO:0051536">
    <property type="term" value="F:iron-sulfur cluster binding"/>
    <property type="evidence" value="ECO:0007669"/>
    <property type="project" value="UniProtKB-KW"/>
</dbReference>
<dbReference type="KEGG" id="tol:TOL_2233"/>
<dbReference type="AlphaFoldDB" id="M5DT92"/>
<evidence type="ECO:0000256" key="13">
    <source>
        <dbReference type="RuleBase" id="RU365022"/>
    </source>
</evidence>
<keyword evidence="8 13" id="KW-0269">Exonuclease</keyword>
<dbReference type="EMBL" id="HF680312">
    <property type="protein sequence ID" value="CCU72637.1"/>
    <property type="molecule type" value="Genomic_DNA"/>
</dbReference>
<dbReference type="CDD" id="cd09637">
    <property type="entry name" value="Cas4_I-A_I-B_I-C_I-D_II-B"/>
    <property type="match status" value="1"/>
</dbReference>
<keyword evidence="12 13" id="KW-0464">Manganese</keyword>
<evidence type="ECO:0000256" key="10">
    <source>
        <dbReference type="ARBA" id="ARBA00023014"/>
    </source>
</evidence>
<dbReference type="GO" id="GO:0046872">
    <property type="term" value="F:metal ion binding"/>
    <property type="evidence" value="ECO:0007669"/>
    <property type="project" value="UniProtKB-KW"/>
</dbReference>
<comment type="cofactor">
    <cofactor evidence="1">
        <name>[4Fe-4S] cluster</name>
        <dbReference type="ChEBI" id="CHEBI:49883"/>
    </cofactor>
</comment>
<dbReference type="PANTHER" id="PTHR36531">
    <property type="entry name" value="CRISPR-ASSOCIATED EXONUCLEASE CAS4"/>
    <property type="match status" value="1"/>
</dbReference>
<evidence type="ECO:0000313" key="16">
    <source>
        <dbReference type="Proteomes" id="UP000011866"/>
    </source>
</evidence>
<evidence type="ECO:0000256" key="4">
    <source>
        <dbReference type="ARBA" id="ARBA00020049"/>
    </source>
</evidence>
<dbReference type="PANTHER" id="PTHR36531:SF6">
    <property type="entry name" value="DNA REPLICATION ATP-DEPENDENT HELICASE_NUCLEASE DNA2"/>
    <property type="match status" value="1"/>
</dbReference>
<comment type="cofactor">
    <cofactor evidence="13">
        <name>iron-sulfur cluster</name>
        <dbReference type="ChEBI" id="CHEBI:30408"/>
    </cofactor>
</comment>
<dbReference type="EC" id="3.1.12.1" evidence="3 13"/>
<evidence type="ECO:0000256" key="2">
    <source>
        <dbReference type="ARBA" id="ARBA00009189"/>
    </source>
</evidence>
<dbReference type="GO" id="GO:0051607">
    <property type="term" value="P:defense response to virus"/>
    <property type="evidence" value="ECO:0007669"/>
    <property type="project" value="UniProtKB-KW"/>
</dbReference>
<dbReference type="eggNOG" id="COG1468">
    <property type="taxonomic scope" value="Bacteria"/>
</dbReference>
<keyword evidence="16" id="KW-1185">Reference proteome</keyword>
<dbReference type="PATRIC" id="fig|1298593.3.peg.2147"/>
<evidence type="ECO:0000256" key="12">
    <source>
        <dbReference type="ARBA" id="ARBA00023211"/>
    </source>
</evidence>
<keyword evidence="10 13" id="KW-0411">Iron-sulfur</keyword>
<evidence type="ECO:0000256" key="7">
    <source>
        <dbReference type="ARBA" id="ARBA00022801"/>
    </source>
</evidence>
<dbReference type="InterPro" id="IPR022765">
    <property type="entry name" value="Dna2/Cas4_DUF83"/>
</dbReference>
<dbReference type="Proteomes" id="UP000011866">
    <property type="component" value="Chromosome"/>
</dbReference>
<evidence type="ECO:0000256" key="11">
    <source>
        <dbReference type="ARBA" id="ARBA00023118"/>
    </source>
</evidence>
<keyword evidence="5 13" id="KW-0540">Nuclease</keyword>
<evidence type="ECO:0000313" key="15">
    <source>
        <dbReference type="EMBL" id="CCU72637.1"/>
    </source>
</evidence>
<reference evidence="15 16" key="1">
    <citation type="journal article" date="2013" name="Genome Announc.">
        <title>Genome Sequence of Thalassolituus oleivorans MIL-1 (DSM 14913T).</title>
        <authorList>
            <person name="Golyshin P.N."/>
            <person name="Werner J."/>
            <person name="Chernikova T.N."/>
            <person name="Tran H."/>
            <person name="Ferrer M."/>
            <person name="Yakimov M.M."/>
            <person name="Teeling H."/>
            <person name="Golyshina O.V."/>
        </authorList>
    </citation>
    <scope>NUCLEOTIDE SEQUENCE [LARGE SCALE GENOMIC DNA]</scope>
    <source>
        <strain evidence="15 16">MIL-1</strain>
    </source>
</reference>
<dbReference type="GeneID" id="79177041"/>
<feature type="domain" description="DUF83" evidence="14">
    <location>
        <begin position="11"/>
        <end position="188"/>
    </location>
</feature>
<comment type="similarity">
    <text evidence="2 13">Belongs to the CRISPR-associated exonuclease Cas4 family.</text>
</comment>
<organism evidence="15 16">
    <name type="scientific">Thalassolituus oleivorans MIL-1</name>
    <dbReference type="NCBI Taxonomy" id="1298593"/>
    <lineage>
        <taxon>Bacteria</taxon>
        <taxon>Pseudomonadati</taxon>
        <taxon>Pseudomonadota</taxon>
        <taxon>Gammaproteobacteria</taxon>
        <taxon>Oceanospirillales</taxon>
        <taxon>Oceanospirillaceae</taxon>
        <taxon>Thalassolituus</taxon>
    </lineage>
</organism>
<evidence type="ECO:0000259" key="14">
    <source>
        <dbReference type="Pfam" id="PF01930"/>
    </source>
</evidence>
<evidence type="ECO:0000256" key="1">
    <source>
        <dbReference type="ARBA" id="ARBA00001966"/>
    </source>
</evidence>
<accession>M5DT92</accession>
<evidence type="ECO:0000256" key="8">
    <source>
        <dbReference type="ARBA" id="ARBA00022839"/>
    </source>
</evidence>
<dbReference type="InterPro" id="IPR013343">
    <property type="entry name" value="CRISPR-assoc_prot_Cas4"/>
</dbReference>
<evidence type="ECO:0000256" key="9">
    <source>
        <dbReference type="ARBA" id="ARBA00023004"/>
    </source>
</evidence>
<dbReference type="RefSeq" id="WP_015487355.1">
    <property type="nucleotide sequence ID" value="NC_020888.1"/>
</dbReference>
<sequence length="208" mass="23957">MDNQKITLFISAIQHYAYCPRQFALIHVEQAWADNRFTAEGNLLHQRVDAGDPEQRGKVRFERAVQLKSERLGLVGKLDLLEVEQTASGSEFRPVEYKRGKAKMQNWDRLQVCAQALCLEEMRGITVTEGAIWYWETRHREKIVIDSVLRKETEDAIHAAKELLSQGRTPPPVVDKKRCKACSLVDLCEPEAFRQDHSATYIRTIFES</sequence>
<name>M5DT92_9GAMM</name>
<keyword evidence="11 13" id="KW-0051">Antiviral defense</keyword>
<dbReference type="GO" id="GO:0004527">
    <property type="term" value="F:exonuclease activity"/>
    <property type="evidence" value="ECO:0007669"/>
    <property type="project" value="UniProtKB-KW"/>
</dbReference>
<dbReference type="NCBIfam" id="TIGR00372">
    <property type="entry name" value="cas4"/>
    <property type="match status" value="1"/>
</dbReference>
<comment type="cofactor">
    <cofactor evidence="13">
        <name>Mg(2+)</name>
        <dbReference type="ChEBI" id="CHEBI:18420"/>
    </cofactor>
    <cofactor evidence="13">
        <name>Mn(2+)</name>
        <dbReference type="ChEBI" id="CHEBI:29035"/>
    </cofactor>
    <text evidence="13">Mg(2+) or Mn(2+) required for ssDNA cleavage activity.</text>
</comment>
<proteinExistence type="inferred from homology"/>